<feature type="non-terminal residue" evidence="1">
    <location>
        <position position="1"/>
    </location>
</feature>
<dbReference type="AlphaFoldDB" id="A0A9N9ECX3"/>
<sequence length="48" mass="5038">NAQKHLVEIGGFGVDATGKRVVVVATIDNLKGAATPGITGMYRSFLYT</sequence>
<keyword evidence="2" id="KW-1185">Reference proteome</keyword>
<comment type="caution">
    <text evidence="1">The sequence shown here is derived from an EMBL/GenBank/DDBJ whole genome shotgun (WGS) entry which is preliminary data.</text>
</comment>
<gene>
    <name evidence="1" type="ORF">PBRASI_LOCUS11427</name>
</gene>
<evidence type="ECO:0000313" key="2">
    <source>
        <dbReference type="Proteomes" id="UP000789739"/>
    </source>
</evidence>
<organism evidence="1 2">
    <name type="scientific">Paraglomus brasilianum</name>
    <dbReference type="NCBI Taxonomy" id="144538"/>
    <lineage>
        <taxon>Eukaryota</taxon>
        <taxon>Fungi</taxon>
        <taxon>Fungi incertae sedis</taxon>
        <taxon>Mucoromycota</taxon>
        <taxon>Glomeromycotina</taxon>
        <taxon>Glomeromycetes</taxon>
        <taxon>Paraglomerales</taxon>
        <taxon>Paraglomeraceae</taxon>
        <taxon>Paraglomus</taxon>
    </lineage>
</organism>
<proteinExistence type="predicted"/>
<dbReference type="Proteomes" id="UP000789739">
    <property type="component" value="Unassembled WGS sequence"/>
</dbReference>
<evidence type="ECO:0000313" key="1">
    <source>
        <dbReference type="EMBL" id="CAG8673440.1"/>
    </source>
</evidence>
<dbReference type="EMBL" id="CAJVPI010005335">
    <property type="protein sequence ID" value="CAG8673440.1"/>
    <property type="molecule type" value="Genomic_DNA"/>
</dbReference>
<name>A0A9N9ECX3_9GLOM</name>
<protein>
    <submittedName>
        <fullName evidence="1">6958_t:CDS:1</fullName>
    </submittedName>
</protein>
<accession>A0A9N9ECX3</accession>
<dbReference type="OrthoDB" id="438291at2759"/>
<reference evidence="1" key="1">
    <citation type="submission" date="2021-06" db="EMBL/GenBank/DDBJ databases">
        <authorList>
            <person name="Kallberg Y."/>
            <person name="Tangrot J."/>
            <person name="Rosling A."/>
        </authorList>
    </citation>
    <scope>NUCLEOTIDE SEQUENCE</scope>
    <source>
        <strain evidence="1">BR232B</strain>
    </source>
</reference>